<comment type="caution">
    <text evidence="8">The sequence shown here is derived from an EMBL/GenBank/DDBJ whole genome shotgun (WGS) entry which is preliminary data.</text>
</comment>
<evidence type="ECO:0000256" key="3">
    <source>
        <dbReference type="ARBA" id="ARBA00022722"/>
    </source>
</evidence>
<dbReference type="InterPro" id="IPR043502">
    <property type="entry name" value="DNA/RNA_pol_sf"/>
</dbReference>
<proteinExistence type="predicted"/>
<evidence type="ECO:0000256" key="4">
    <source>
        <dbReference type="ARBA" id="ARBA00022759"/>
    </source>
</evidence>
<dbReference type="CDD" id="cd09274">
    <property type="entry name" value="RNase_HI_RT_Ty3"/>
    <property type="match status" value="1"/>
</dbReference>
<evidence type="ECO:0000313" key="9">
    <source>
        <dbReference type="Proteomes" id="UP000765509"/>
    </source>
</evidence>
<evidence type="ECO:0000259" key="7">
    <source>
        <dbReference type="Pfam" id="PF17917"/>
    </source>
</evidence>
<keyword evidence="5" id="KW-0378">Hydrolase</keyword>
<keyword evidence="6" id="KW-0695">RNA-directed DNA polymerase</keyword>
<accession>A0A9Q3IH37</accession>
<evidence type="ECO:0000256" key="1">
    <source>
        <dbReference type="ARBA" id="ARBA00022679"/>
    </source>
</evidence>
<dbReference type="OrthoDB" id="3095879at2759"/>
<keyword evidence="1" id="KW-0808">Transferase</keyword>
<evidence type="ECO:0000313" key="8">
    <source>
        <dbReference type="EMBL" id="MBW0538870.1"/>
    </source>
</evidence>
<dbReference type="PANTHER" id="PTHR34072:SF52">
    <property type="entry name" value="RIBONUCLEASE H"/>
    <property type="match status" value="1"/>
</dbReference>
<dbReference type="SUPFAM" id="SSF56672">
    <property type="entry name" value="DNA/RNA polymerases"/>
    <property type="match status" value="1"/>
</dbReference>
<protein>
    <recommendedName>
        <fullName evidence="7">Reverse transcriptase RNase H-like domain-containing protein</fullName>
    </recommendedName>
</protein>
<dbReference type="Proteomes" id="UP000765509">
    <property type="component" value="Unassembled WGS sequence"/>
</dbReference>
<dbReference type="PANTHER" id="PTHR34072">
    <property type="entry name" value="ENZYMATIC POLYPROTEIN-RELATED"/>
    <property type="match status" value="1"/>
</dbReference>
<sequence>MAFTIAPILSHIDPSLPTIAETEASDYALSSVLSQVSDSGKYPIAFDSCKRLPEELNYEIHDKKLLGIVWALKSWGAFLLSISSSFEVLTDHSSLQYFISSKILTLRQACWA</sequence>
<dbReference type="InterPro" id="IPR041373">
    <property type="entry name" value="RT_RNaseH"/>
</dbReference>
<dbReference type="Pfam" id="PF17917">
    <property type="entry name" value="RT_RNaseH"/>
    <property type="match status" value="1"/>
</dbReference>
<reference evidence="8" key="1">
    <citation type="submission" date="2021-03" db="EMBL/GenBank/DDBJ databases">
        <title>Draft genome sequence of rust myrtle Austropuccinia psidii MF-1, a brazilian biotype.</title>
        <authorList>
            <person name="Quecine M.C."/>
            <person name="Pachon D.M.R."/>
            <person name="Bonatelli M.L."/>
            <person name="Correr F.H."/>
            <person name="Franceschini L.M."/>
            <person name="Leite T.F."/>
            <person name="Margarido G.R.A."/>
            <person name="Almeida C.A."/>
            <person name="Ferrarezi J.A."/>
            <person name="Labate C.A."/>
        </authorList>
    </citation>
    <scope>NUCLEOTIDE SEQUENCE</scope>
    <source>
        <strain evidence="8">MF-1</strain>
    </source>
</reference>
<evidence type="ECO:0000256" key="5">
    <source>
        <dbReference type="ARBA" id="ARBA00022801"/>
    </source>
</evidence>
<dbReference type="GO" id="GO:0016787">
    <property type="term" value="F:hydrolase activity"/>
    <property type="evidence" value="ECO:0007669"/>
    <property type="project" value="UniProtKB-KW"/>
</dbReference>
<keyword evidence="3" id="KW-0540">Nuclease</keyword>
<evidence type="ECO:0000256" key="2">
    <source>
        <dbReference type="ARBA" id="ARBA00022695"/>
    </source>
</evidence>
<keyword evidence="4" id="KW-0255">Endonuclease</keyword>
<keyword evidence="2" id="KW-0548">Nucleotidyltransferase</keyword>
<feature type="domain" description="Reverse transcriptase RNase H-like" evidence="7">
    <location>
        <begin position="13"/>
        <end position="112"/>
    </location>
</feature>
<organism evidence="8 9">
    <name type="scientific">Austropuccinia psidii MF-1</name>
    <dbReference type="NCBI Taxonomy" id="1389203"/>
    <lineage>
        <taxon>Eukaryota</taxon>
        <taxon>Fungi</taxon>
        <taxon>Dikarya</taxon>
        <taxon>Basidiomycota</taxon>
        <taxon>Pucciniomycotina</taxon>
        <taxon>Pucciniomycetes</taxon>
        <taxon>Pucciniales</taxon>
        <taxon>Sphaerophragmiaceae</taxon>
        <taxon>Austropuccinia</taxon>
    </lineage>
</organism>
<evidence type="ECO:0000256" key="6">
    <source>
        <dbReference type="ARBA" id="ARBA00022918"/>
    </source>
</evidence>
<dbReference type="EMBL" id="AVOT02043436">
    <property type="protein sequence ID" value="MBW0538870.1"/>
    <property type="molecule type" value="Genomic_DNA"/>
</dbReference>
<dbReference type="GO" id="GO:0003964">
    <property type="term" value="F:RNA-directed DNA polymerase activity"/>
    <property type="evidence" value="ECO:0007669"/>
    <property type="project" value="UniProtKB-KW"/>
</dbReference>
<dbReference type="AlphaFoldDB" id="A0A9Q3IH37"/>
<gene>
    <name evidence="8" type="ORF">O181_078585</name>
</gene>
<dbReference type="GO" id="GO:0004519">
    <property type="term" value="F:endonuclease activity"/>
    <property type="evidence" value="ECO:0007669"/>
    <property type="project" value="UniProtKB-KW"/>
</dbReference>
<name>A0A9Q3IH37_9BASI</name>
<keyword evidence="9" id="KW-1185">Reference proteome</keyword>